<dbReference type="OrthoDB" id="5517737at2"/>
<dbReference type="AlphaFoldDB" id="A6GJS7"/>
<proteinExistence type="predicted"/>
<evidence type="ECO:0000313" key="3">
    <source>
        <dbReference type="Proteomes" id="UP000005801"/>
    </source>
</evidence>
<dbReference type="PROSITE" id="PS51257">
    <property type="entry name" value="PROKAR_LIPOPROTEIN"/>
    <property type="match status" value="1"/>
</dbReference>
<feature type="chain" id="PRO_5002697847" description="Lipoprotein" evidence="1">
    <location>
        <begin position="28"/>
        <end position="137"/>
    </location>
</feature>
<keyword evidence="3" id="KW-1185">Reference proteome</keyword>
<name>A6GJS7_9BACT</name>
<gene>
    <name evidence="2" type="ORF">PPSIR1_24109</name>
</gene>
<reference evidence="2 3" key="1">
    <citation type="submission" date="2007-06" db="EMBL/GenBank/DDBJ databases">
        <authorList>
            <person name="Shimkets L."/>
            <person name="Ferriera S."/>
            <person name="Johnson J."/>
            <person name="Kravitz S."/>
            <person name="Beeson K."/>
            <person name="Sutton G."/>
            <person name="Rogers Y.-H."/>
            <person name="Friedman R."/>
            <person name="Frazier M."/>
            <person name="Venter J.C."/>
        </authorList>
    </citation>
    <scope>NUCLEOTIDE SEQUENCE [LARGE SCALE GENOMIC DNA]</scope>
    <source>
        <strain evidence="2 3">SIR-1</strain>
    </source>
</reference>
<keyword evidence="1" id="KW-0732">Signal</keyword>
<evidence type="ECO:0000256" key="1">
    <source>
        <dbReference type="SAM" id="SignalP"/>
    </source>
</evidence>
<dbReference type="RefSeq" id="WP_006976963.1">
    <property type="nucleotide sequence ID" value="NZ_ABCS01000166.1"/>
</dbReference>
<accession>A6GJS7</accession>
<sequence length="137" mass="14261">MVRLRQSLSAFPALALALAASVAISLACSDDDETEADMLGVGAECAANEDCLEEQSCLTQFKGGYCGVTDCALDEDCPEGSACVAHTDGTNYCFRICTDKAECNANRDPDNESNCSANITFTDPETGANKACVPPSG</sequence>
<dbReference type="Proteomes" id="UP000005801">
    <property type="component" value="Unassembled WGS sequence"/>
</dbReference>
<protein>
    <recommendedName>
        <fullName evidence="4">Lipoprotein</fullName>
    </recommendedName>
</protein>
<evidence type="ECO:0008006" key="4">
    <source>
        <dbReference type="Google" id="ProtNLM"/>
    </source>
</evidence>
<organism evidence="2 3">
    <name type="scientific">Plesiocystis pacifica SIR-1</name>
    <dbReference type="NCBI Taxonomy" id="391625"/>
    <lineage>
        <taxon>Bacteria</taxon>
        <taxon>Pseudomonadati</taxon>
        <taxon>Myxococcota</taxon>
        <taxon>Polyangia</taxon>
        <taxon>Nannocystales</taxon>
        <taxon>Nannocystaceae</taxon>
        <taxon>Plesiocystis</taxon>
    </lineage>
</organism>
<dbReference type="STRING" id="391625.PPSIR1_24109"/>
<dbReference type="EMBL" id="ABCS01000166">
    <property type="protein sequence ID" value="EDM73880.1"/>
    <property type="molecule type" value="Genomic_DNA"/>
</dbReference>
<evidence type="ECO:0000313" key="2">
    <source>
        <dbReference type="EMBL" id="EDM73880.1"/>
    </source>
</evidence>
<feature type="signal peptide" evidence="1">
    <location>
        <begin position="1"/>
        <end position="27"/>
    </location>
</feature>
<comment type="caution">
    <text evidence="2">The sequence shown here is derived from an EMBL/GenBank/DDBJ whole genome shotgun (WGS) entry which is preliminary data.</text>
</comment>